<sequence length="498" mass="50231">MERIERQHVQLYRYCVTLACGDEAVARAATLEAVAAAPGDPPAMFALARAAVRAALRQRPAPAPDGPAAALYAARPALEEQHWSLLALVLPEYADRPRHRQVDLTTVAAALGRKADVTRKAVDRLVEPGGHLDLAMFTADAFAGGSGCPRLAAVVGDAKRLRPALRKAVAAHLPDCAACTAARDGRPAVPAVLGAVPLPEVPDDIAALDPVGEPAAPRDAAVADDPVASDAAAEAGCTLAGPGDDADVTAELPPVVVAEPDRPLATVYHPAPAVVSGRLPLLRRPPVLLGVVVVLLVLAAGAGLLGVRGGPPKEVAGAAVVPSSTVPPRAAPAIVVSAPAVAVSVSGSAGGGRTAAVAASPKAPGAPSPAAASTGAPPPAGDRLREVLPLLVRAPGCPGQTFGGACYSVQPFTLPLSVAVPAGFDEARLADALQWTVRAQTLLGPVEFRGRGNNARVTVTDGGQATPPTVWTMQAALTVGGDTHLSNEVTLRVYATTG</sequence>
<keyword evidence="1" id="KW-0805">Transcription regulation</keyword>
<dbReference type="Proteomes" id="UP001058003">
    <property type="component" value="Chromosome"/>
</dbReference>
<organism evidence="5 6">
    <name type="scientific">Dactylosporangium aurantiacum</name>
    <dbReference type="NCBI Taxonomy" id="35754"/>
    <lineage>
        <taxon>Bacteria</taxon>
        <taxon>Bacillati</taxon>
        <taxon>Actinomycetota</taxon>
        <taxon>Actinomycetes</taxon>
        <taxon>Micromonosporales</taxon>
        <taxon>Micromonosporaceae</taxon>
        <taxon>Dactylosporangium</taxon>
    </lineage>
</organism>
<protein>
    <submittedName>
        <fullName evidence="5">Uncharacterized protein</fullName>
    </submittedName>
</protein>
<evidence type="ECO:0000256" key="4">
    <source>
        <dbReference type="SAM" id="Phobius"/>
    </source>
</evidence>
<accession>A0A9Q9IQM5</accession>
<dbReference type="EMBL" id="CP073767">
    <property type="protein sequence ID" value="UWZ57570.1"/>
    <property type="molecule type" value="Genomic_DNA"/>
</dbReference>
<name>A0A9Q9IQM5_9ACTN</name>
<dbReference type="AlphaFoldDB" id="A0A9Q9IQM5"/>
<evidence type="ECO:0000256" key="2">
    <source>
        <dbReference type="ARBA" id="ARBA00023163"/>
    </source>
</evidence>
<dbReference type="OrthoDB" id="5242431at2"/>
<keyword evidence="4" id="KW-0812">Transmembrane</keyword>
<reference evidence="5" key="1">
    <citation type="submission" date="2021-04" db="EMBL/GenBank/DDBJ databases">
        <title>Dactylosporangium aurantiacum NRRL B-8018 full assembly.</title>
        <authorList>
            <person name="Hartkoorn R.C."/>
            <person name="Beaudoing E."/>
            <person name="Hot D."/>
        </authorList>
    </citation>
    <scope>NUCLEOTIDE SEQUENCE</scope>
    <source>
        <strain evidence="5">NRRL B-8018</strain>
    </source>
</reference>
<feature type="transmembrane region" description="Helical" evidence="4">
    <location>
        <begin position="287"/>
        <end position="307"/>
    </location>
</feature>
<keyword evidence="6" id="KW-1185">Reference proteome</keyword>
<keyword evidence="4" id="KW-1133">Transmembrane helix</keyword>
<evidence type="ECO:0000256" key="3">
    <source>
        <dbReference type="SAM" id="MobiDB-lite"/>
    </source>
</evidence>
<gene>
    <name evidence="5" type="ORF">Daura_16250</name>
</gene>
<evidence type="ECO:0000256" key="1">
    <source>
        <dbReference type="ARBA" id="ARBA00023015"/>
    </source>
</evidence>
<feature type="compositionally biased region" description="Low complexity" evidence="3">
    <location>
        <begin position="354"/>
        <end position="375"/>
    </location>
</feature>
<feature type="region of interest" description="Disordered" evidence="3">
    <location>
        <begin position="354"/>
        <end position="379"/>
    </location>
</feature>
<dbReference type="RefSeq" id="WP_033359336.1">
    <property type="nucleotide sequence ID" value="NZ_CP073767.1"/>
</dbReference>
<evidence type="ECO:0000313" key="6">
    <source>
        <dbReference type="Proteomes" id="UP001058003"/>
    </source>
</evidence>
<proteinExistence type="predicted"/>
<dbReference type="InterPro" id="IPR041916">
    <property type="entry name" value="Anti_sigma_zinc_sf"/>
</dbReference>
<dbReference type="Gene3D" id="1.10.10.1320">
    <property type="entry name" value="Anti-sigma factor, zinc-finger domain"/>
    <property type="match status" value="1"/>
</dbReference>
<keyword evidence="2" id="KW-0804">Transcription</keyword>
<dbReference type="KEGG" id="daur:Daura_16250"/>
<keyword evidence="4" id="KW-0472">Membrane</keyword>
<evidence type="ECO:0000313" key="5">
    <source>
        <dbReference type="EMBL" id="UWZ57570.1"/>
    </source>
</evidence>